<comment type="caution">
    <text evidence="8">The sequence shown here is derived from an EMBL/GenBank/DDBJ whole genome shotgun (WGS) entry which is preliminary data.</text>
</comment>
<keyword evidence="6 7" id="KW-0472">Membrane</keyword>
<keyword evidence="9" id="KW-1185">Reference proteome</keyword>
<name>A0A5N6PMP5_9ASTR</name>
<keyword evidence="3" id="KW-0808">Transferase</keyword>
<dbReference type="Pfam" id="PF01040">
    <property type="entry name" value="UbiA"/>
    <property type="match status" value="1"/>
</dbReference>
<gene>
    <name evidence="8" type="ORF">E3N88_05798</name>
</gene>
<evidence type="ECO:0000313" key="9">
    <source>
        <dbReference type="Proteomes" id="UP000326396"/>
    </source>
</evidence>
<dbReference type="Gene3D" id="1.10.357.140">
    <property type="entry name" value="UbiA prenyltransferase"/>
    <property type="match status" value="1"/>
</dbReference>
<feature type="transmembrane region" description="Helical" evidence="7">
    <location>
        <begin position="414"/>
        <end position="436"/>
    </location>
</feature>
<feature type="transmembrane region" description="Helical" evidence="7">
    <location>
        <begin position="281"/>
        <end position="305"/>
    </location>
</feature>
<reference evidence="8 9" key="1">
    <citation type="submission" date="2019-05" db="EMBL/GenBank/DDBJ databases">
        <title>Mikania micrantha, genome provides insights into the molecular mechanism of rapid growth.</title>
        <authorList>
            <person name="Liu B."/>
        </authorList>
    </citation>
    <scope>NUCLEOTIDE SEQUENCE [LARGE SCALE GENOMIC DNA]</scope>
    <source>
        <strain evidence="8">NLD-2019</strain>
        <tissue evidence="8">Leaf</tissue>
    </source>
</reference>
<evidence type="ECO:0000256" key="6">
    <source>
        <dbReference type="ARBA" id="ARBA00023136"/>
    </source>
</evidence>
<dbReference type="AlphaFoldDB" id="A0A5N6PMP5"/>
<evidence type="ECO:0000256" key="3">
    <source>
        <dbReference type="ARBA" id="ARBA00022679"/>
    </source>
</evidence>
<evidence type="ECO:0000256" key="4">
    <source>
        <dbReference type="ARBA" id="ARBA00022692"/>
    </source>
</evidence>
<protein>
    <submittedName>
        <fullName evidence="8">Uncharacterized protein</fullName>
    </submittedName>
</protein>
<evidence type="ECO:0000256" key="7">
    <source>
        <dbReference type="SAM" id="Phobius"/>
    </source>
</evidence>
<evidence type="ECO:0000256" key="2">
    <source>
        <dbReference type="ARBA" id="ARBA00005985"/>
    </source>
</evidence>
<sequence length="497" mass="55614">MKPCGHDDDDNLHVVMHLVQEKGSKLSCCSHNDDKVYEVKHEIKEHKNHGCCGRDNSYGDEELHVIKSAHGCCGHASDELYTDLEIESQTARWTRSCDIVVIKKSNNRHDQHFLKEHITEPWVGGEALAQRCSKLRPRSTDSGNGLNMLEDSTKVAGATGGVCFFCFHGQVSRIDVWKNVNSNWNLLQFRKLYCYQKHVAEIQVHKRRNKIKFLANIASKFSDNACDPEDSQPKINDKSLGATLGVIYKFSRTYTLKGTVLSTVSSSLFAMRNLSDITPSFFLGVLQAIVGACLANLYVVGINKLSDVEIDKVKKPYLPLTSGELSVPTGILLTSLYALLGFVLGWTGNSWPLKLGLFLWYAFGTAYSSINLTYHYWKRIPALAAMCIWSVRGAIVTILFHLHAQTLIKGRALLLSKHAIFVFGIMSIFGIVIALFKDIPDVVGDKINGINSFALQFGQKQVFWICVWLLEMAYGMGIVIGLSSAHIWIRSVMVPYF</sequence>
<dbReference type="InterPro" id="IPR044878">
    <property type="entry name" value="UbiA_sf"/>
</dbReference>
<keyword evidence="4 7" id="KW-0812">Transmembrane</keyword>
<feature type="transmembrane region" description="Helical" evidence="7">
    <location>
        <begin position="358"/>
        <end position="377"/>
    </location>
</feature>
<feature type="transmembrane region" description="Helical" evidence="7">
    <location>
        <begin position="325"/>
        <end position="346"/>
    </location>
</feature>
<dbReference type="InterPro" id="IPR000537">
    <property type="entry name" value="UbiA_prenyltransferase"/>
</dbReference>
<keyword evidence="5 7" id="KW-1133">Transmembrane helix</keyword>
<proteinExistence type="inferred from homology"/>
<comment type="similarity">
    <text evidence="2">Belongs to the UbiA prenyltransferase family.</text>
</comment>
<feature type="transmembrane region" description="Helical" evidence="7">
    <location>
        <begin position="462"/>
        <end position="489"/>
    </location>
</feature>
<evidence type="ECO:0000256" key="1">
    <source>
        <dbReference type="ARBA" id="ARBA00004508"/>
    </source>
</evidence>
<dbReference type="GO" id="GO:0016765">
    <property type="term" value="F:transferase activity, transferring alkyl or aryl (other than methyl) groups"/>
    <property type="evidence" value="ECO:0007669"/>
    <property type="project" value="InterPro"/>
</dbReference>
<feature type="transmembrane region" description="Helical" evidence="7">
    <location>
        <begin position="383"/>
        <end position="402"/>
    </location>
</feature>
<evidence type="ECO:0000313" key="8">
    <source>
        <dbReference type="EMBL" id="KAD6794902.1"/>
    </source>
</evidence>
<dbReference type="PANTHER" id="PTHR43009">
    <property type="entry name" value="HOMOGENTISATE SOLANESYLTRANSFERASE, CHLOROPLASTIC"/>
    <property type="match status" value="1"/>
</dbReference>
<dbReference type="PANTHER" id="PTHR43009:SF8">
    <property type="entry name" value="HOMOGENTISATE PHYTYLTRANSFERASE"/>
    <property type="match status" value="1"/>
</dbReference>
<evidence type="ECO:0000256" key="5">
    <source>
        <dbReference type="ARBA" id="ARBA00022989"/>
    </source>
</evidence>
<accession>A0A5N6PMP5</accession>
<dbReference type="Proteomes" id="UP000326396">
    <property type="component" value="Linkage Group LG11"/>
</dbReference>
<dbReference type="OrthoDB" id="1502398at2759"/>
<comment type="subcellular location">
    <subcellularLocation>
        <location evidence="1">Plastid</location>
        <location evidence="1">Chloroplast membrane</location>
        <topology evidence="1">Multi-pass membrane protein</topology>
    </subcellularLocation>
</comment>
<organism evidence="8 9">
    <name type="scientific">Mikania micrantha</name>
    <name type="common">bitter vine</name>
    <dbReference type="NCBI Taxonomy" id="192012"/>
    <lineage>
        <taxon>Eukaryota</taxon>
        <taxon>Viridiplantae</taxon>
        <taxon>Streptophyta</taxon>
        <taxon>Embryophyta</taxon>
        <taxon>Tracheophyta</taxon>
        <taxon>Spermatophyta</taxon>
        <taxon>Magnoliopsida</taxon>
        <taxon>eudicotyledons</taxon>
        <taxon>Gunneridae</taxon>
        <taxon>Pentapetalae</taxon>
        <taxon>asterids</taxon>
        <taxon>campanulids</taxon>
        <taxon>Asterales</taxon>
        <taxon>Asteraceae</taxon>
        <taxon>Asteroideae</taxon>
        <taxon>Heliantheae alliance</taxon>
        <taxon>Eupatorieae</taxon>
        <taxon>Mikania</taxon>
    </lineage>
</organism>
<dbReference type="EMBL" id="SZYD01000003">
    <property type="protein sequence ID" value="KAD6794902.1"/>
    <property type="molecule type" value="Genomic_DNA"/>
</dbReference>
<dbReference type="GO" id="GO:0031969">
    <property type="term" value="C:chloroplast membrane"/>
    <property type="evidence" value="ECO:0007669"/>
    <property type="project" value="UniProtKB-SubCell"/>
</dbReference>